<dbReference type="PATRIC" id="fig|411475.3.peg.2765"/>
<keyword evidence="2" id="KW-0812">Transmembrane</keyword>
<evidence type="ECO:0000256" key="2">
    <source>
        <dbReference type="SAM" id="Phobius"/>
    </source>
</evidence>
<organism evidence="3 4">
    <name type="scientific">Flavonifractor plautii ATCC 29863</name>
    <dbReference type="NCBI Taxonomy" id="411475"/>
    <lineage>
        <taxon>Bacteria</taxon>
        <taxon>Bacillati</taxon>
        <taxon>Bacillota</taxon>
        <taxon>Clostridia</taxon>
        <taxon>Eubacteriales</taxon>
        <taxon>Oscillospiraceae</taxon>
        <taxon>Flavonifractor</taxon>
    </lineage>
</organism>
<feature type="compositionally biased region" description="Low complexity" evidence="1">
    <location>
        <begin position="210"/>
        <end position="225"/>
    </location>
</feature>
<dbReference type="EMBL" id="AGCK01000258">
    <property type="protein sequence ID" value="EHM42249.1"/>
    <property type="molecule type" value="Genomic_DNA"/>
</dbReference>
<evidence type="ECO:0000256" key="1">
    <source>
        <dbReference type="SAM" id="MobiDB-lite"/>
    </source>
</evidence>
<accession>G9YUI6</accession>
<dbReference type="HOGENOM" id="CLU_1183629_0_0_9"/>
<name>G9YUI6_FLAPL</name>
<reference evidence="3 4" key="1">
    <citation type="submission" date="2011-08" db="EMBL/GenBank/DDBJ databases">
        <authorList>
            <person name="Weinstock G."/>
            <person name="Sodergren E."/>
            <person name="Clifton S."/>
            <person name="Fulton L."/>
            <person name="Fulton B."/>
            <person name="Courtney L."/>
            <person name="Fronick C."/>
            <person name="Harrison M."/>
            <person name="Strong C."/>
            <person name="Farmer C."/>
            <person name="Delahaunty K."/>
            <person name="Markovic C."/>
            <person name="Hall O."/>
            <person name="Minx P."/>
            <person name="Tomlinson C."/>
            <person name="Mitreva M."/>
            <person name="Hou S."/>
            <person name="Chen J."/>
            <person name="Wollam A."/>
            <person name="Pepin K.H."/>
            <person name="Johnson M."/>
            <person name="Bhonagiri V."/>
            <person name="Zhang X."/>
            <person name="Suruliraj S."/>
            <person name="Warren W."/>
            <person name="Chinwalla A."/>
            <person name="Mardis E.R."/>
            <person name="Wilson R.K."/>
        </authorList>
    </citation>
    <scope>NUCLEOTIDE SEQUENCE [LARGE SCALE GENOMIC DNA]</scope>
    <source>
        <strain evidence="3 4">ATCC 29863</strain>
    </source>
</reference>
<keyword evidence="2" id="KW-1133">Transmembrane helix</keyword>
<sequence>MTSTDFLSRQSKKFPPLIAFCLSPFILQPIFGCFFLVSIILHVPVKVQVFLFPVLYLKHKEGQRTRKNKVLQNKIKMKKEITTMKKNAIIYIDDTHAQVTKAFEKQARIFGTPEYREWKAYRQDFPSAQMVTKTIKKAKNKKNDAKNRTYEKMAEYISLQENADELMKEFDRQKNLAIVKKNRYHAVLNWFLATFPELKEDESKKEGQEVEATAAEETAPASETAADLKLASGL</sequence>
<protein>
    <submittedName>
        <fullName evidence="3">Uncharacterized protein</fullName>
    </submittedName>
</protein>
<feature type="region of interest" description="Disordered" evidence="1">
    <location>
        <begin position="200"/>
        <end position="234"/>
    </location>
</feature>
<keyword evidence="2" id="KW-0472">Membrane</keyword>
<dbReference type="Proteomes" id="UP000004459">
    <property type="component" value="Unassembled WGS sequence"/>
</dbReference>
<gene>
    <name evidence="3" type="ORF">HMPREF0372_03200</name>
</gene>
<comment type="caution">
    <text evidence="3">The sequence shown here is derived from an EMBL/GenBank/DDBJ whole genome shotgun (WGS) entry which is preliminary data.</text>
</comment>
<evidence type="ECO:0000313" key="3">
    <source>
        <dbReference type="EMBL" id="EHM42249.1"/>
    </source>
</evidence>
<dbReference type="AlphaFoldDB" id="G9YUI6"/>
<evidence type="ECO:0000313" key="4">
    <source>
        <dbReference type="Proteomes" id="UP000004459"/>
    </source>
</evidence>
<feature type="transmembrane region" description="Helical" evidence="2">
    <location>
        <begin position="17"/>
        <end position="41"/>
    </location>
</feature>
<proteinExistence type="predicted"/>